<dbReference type="EC" id="1.3.3.4" evidence="4 11"/>
<dbReference type="NCBIfam" id="TIGR00562">
    <property type="entry name" value="proto_IX_ox"/>
    <property type="match status" value="1"/>
</dbReference>
<reference evidence="13 14" key="1">
    <citation type="submission" date="2024-01" db="EMBL/GenBank/DDBJ databases">
        <title>A draft genome for a cacao thread blight-causing isolate of Paramarasmius palmivorus.</title>
        <authorList>
            <person name="Baruah I.K."/>
            <person name="Bukari Y."/>
            <person name="Amoako-Attah I."/>
            <person name="Meinhardt L.W."/>
            <person name="Bailey B.A."/>
            <person name="Cohen S.P."/>
        </authorList>
    </citation>
    <scope>NUCLEOTIDE SEQUENCE [LARGE SCALE GENOMIC DNA]</scope>
    <source>
        <strain evidence="13 14">GH-12</strain>
    </source>
</reference>
<dbReference type="PANTHER" id="PTHR42923:SF3">
    <property type="entry name" value="PROTOPORPHYRINOGEN OXIDASE"/>
    <property type="match status" value="1"/>
</dbReference>
<evidence type="ECO:0000256" key="8">
    <source>
        <dbReference type="ARBA" id="ARBA00023133"/>
    </source>
</evidence>
<dbReference type="Proteomes" id="UP001383192">
    <property type="component" value="Unassembled WGS sequence"/>
</dbReference>
<keyword evidence="5 11" id="KW-0285">Flavoprotein</keyword>
<evidence type="ECO:0000256" key="7">
    <source>
        <dbReference type="ARBA" id="ARBA00023002"/>
    </source>
</evidence>
<evidence type="ECO:0000256" key="4">
    <source>
        <dbReference type="ARBA" id="ARBA00012867"/>
    </source>
</evidence>
<comment type="function">
    <text evidence="1 11">Catalyzes the 6-electron oxidation of protoporphyrinogen-IX to form protoporphyrin-IX.</text>
</comment>
<dbReference type="EMBL" id="JAYKXP010000020">
    <property type="protein sequence ID" value="KAK7047306.1"/>
    <property type="molecule type" value="Genomic_DNA"/>
</dbReference>
<dbReference type="GO" id="GO:0005743">
    <property type="term" value="C:mitochondrial inner membrane"/>
    <property type="evidence" value="ECO:0007669"/>
    <property type="project" value="UniProtKB-SubCell"/>
</dbReference>
<evidence type="ECO:0000313" key="13">
    <source>
        <dbReference type="EMBL" id="KAK7047306.1"/>
    </source>
</evidence>
<protein>
    <recommendedName>
        <fullName evidence="4 11">Protoporphyrinogen oxidase</fullName>
        <ecNumber evidence="4 11">1.3.3.4</ecNumber>
    </recommendedName>
</protein>
<dbReference type="InterPro" id="IPR050464">
    <property type="entry name" value="Zeta_carotene_desat/Oxidored"/>
</dbReference>
<keyword evidence="14" id="KW-1185">Reference proteome</keyword>
<dbReference type="InterPro" id="IPR002937">
    <property type="entry name" value="Amino_oxidase"/>
</dbReference>
<dbReference type="GO" id="GO:0006782">
    <property type="term" value="P:protoporphyrinogen IX biosynthetic process"/>
    <property type="evidence" value="ECO:0007669"/>
    <property type="project" value="UniProtKB-UniRule"/>
</dbReference>
<proteinExistence type="inferred from homology"/>
<feature type="domain" description="Amine oxidase" evidence="12">
    <location>
        <begin position="12"/>
        <end position="484"/>
    </location>
</feature>
<comment type="similarity">
    <text evidence="3 11">Belongs to the protoporphyrinogen/coproporphyrinogen oxidase family. Protoporphyrinogen oxidase subfamily.</text>
</comment>
<dbReference type="InterPro" id="IPR036188">
    <property type="entry name" value="FAD/NAD-bd_sf"/>
</dbReference>
<evidence type="ECO:0000256" key="10">
    <source>
        <dbReference type="ARBA" id="ARBA00047554"/>
    </source>
</evidence>
<name>A0AAW0D9W8_9AGAR</name>
<accession>A0AAW0D9W8</accession>
<comment type="catalytic activity">
    <reaction evidence="10 11">
        <text>protoporphyrinogen IX + 3 O2 = protoporphyrin IX + 3 H2O2</text>
        <dbReference type="Rhea" id="RHEA:25576"/>
        <dbReference type="ChEBI" id="CHEBI:15379"/>
        <dbReference type="ChEBI" id="CHEBI:16240"/>
        <dbReference type="ChEBI" id="CHEBI:57306"/>
        <dbReference type="ChEBI" id="CHEBI:57307"/>
        <dbReference type="EC" id="1.3.3.4"/>
    </reaction>
</comment>
<evidence type="ECO:0000256" key="11">
    <source>
        <dbReference type="RuleBase" id="RU367069"/>
    </source>
</evidence>
<comment type="caution">
    <text evidence="13">The sequence shown here is derived from an EMBL/GenBank/DDBJ whole genome shotgun (WGS) entry which is preliminary data.</text>
</comment>
<dbReference type="PANTHER" id="PTHR42923">
    <property type="entry name" value="PROTOPORPHYRINOGEN OXIDASE"/>
    <property type="match status" value="1"/>
</dbReference>
<keyword evidence="7 11" id="KW-0560">Oxidoreductase</keyword>
<comment type="subcellular location">
    <subcellularLocation>
        <location evidence="11">Mitochondrion inner membrane</location>
    </subcellularLocation>
</comment>
<evidence type="ECO:0000256" key="3">
    <source>
        <dbReference type="ARBA" id="ARBA00010551"/>
    </source>
</evidence>
<dbReference type="Gene3D" id="3.50.50.60">
    <property type="entry name" value="FAD/NAD(P)-binding domain"/>
    <property type="match status" value="1"/>
</dbReference>
<comment type="cofactor">
    <cofactor evidence="11">
        <name>FAD</name>
        <dbReference type="ChEBI" id="CHEBI:57692"/>
    </cofactor>
    <text evidence="11">Binds 1 FAD per subunit.</text>
</comment>
<dbReference type="GO" id="GO:0004729">
    <property type="term" value="F:oxygen-dependent protoporphyrinogen oxidase activity"/>
    <property type="evidence" value="ECO:0007669"/>
    <property type="project" value="UniProtKB-UniRule"/>
</dbReference>
<dbReference type="Pfam" id="PF01593">
    <property type="entry name" value="Amino_oxidase"/>
    <property type="match status" value="1"/>
</dbReference>
<gene>
    <name evidence="13" type="primary">HEM14</name>
    <name evidence="13" type="ORF">VNI00_006537</name>
</gene>
<evidence type="ECO:0000256" key="2">
    <source>
        <dbReference type="ARBA" id="ARBA00005073"/>
    </source>
</evidence>
<dbReference type="AlphaFoldDB" id="A0AAW0D9W8"/>
<evidence type="ECO:0000256" key="5">
    <source>
        <dbReference type="ARBA" id="ARBA00022630"/>
    </source>
</evidence>
<sequence>MNHHIAVLGGGLTGLSSAFHLSRRFPEASITLLEKGSHLGGWVSSERVAVRHPDGHTGEVVLESGPRTLRPNAKSVLELINLLGLKDSLVTTSKTSPAAKLRYLHIPESQGLVSIPTSPLSVLSSPLRTLMVPHVLREPMTRANRPAGLTDESLDSFMTRRFGKSFAKTFGSALVHGIYAADSRNLSVRAAFPSLWDAEERGWGSVVRGFMVPAKQKPSQDSSDADYELGDIPELMNSVSVFTFRDGIGTIINALINHLKQTPNVRLVTNVGVERLELIDSAIQLKTSNNEVMQPTRVVSSLPLHALHKILPETSLPYLTTNPSSSVTVINLVFPVDPTKPQLHPPGFGYLIPRPLAGYKPTDAGILGTVFDSYQRYFANMTVMAGGPYPITPQQITLDSVLENLSKHLTEDSGASPKTLPEPVFARISHQASCIPTPKPGHRDRMTKLADVLRVGPWQGRLEVIGAGVRGVSVGDCVESGKRVGVTWM</sequence>
<dbReference type="InterPro" id="IPR004572">
    <property type="entry name" value="Protoporphyrinogen_oxidase"/>
</dbReference>
<evidence type="ECO:0000256" key="6">
    <source>
        <dbReference type="ARBA" id="ARBA00022827"/>
    </source>
</evidence>
<evidence type="ECO:0000259" key="12">
    <source>
        <dbReference type="Pfam" id="PF01593"/>
    </source>
</evidence>
<keyword evidence="9 11" id="KW-0627">Porphyrin biosynthesis</keyword>
<evidence type="ECO:0000313" key="14">
    <source>
        <dbReference type="Proteomes" id="UP001383192"/>
    </source>
</evidence>
<keyword evidence="8 11" id="KW-0350">Heme biosynthesis</keyword>
<dbReference type="SUPFAM" id="SSF51905">
    <property type="entry name" value="FAD/NAD(P)-binding domain"/>
    <property type="match status" value="1"/>
</dbReference>
<keyword evidence="6 11" id="KW-0274">FAD</keyword>
<organism evidence="13 14">
    <name type="scientific">Paramarasmius palmivorus</name>
    <dbReference type="NCBI Taxonomy" id="297713"/>
    <lineage>
        <taxon>Eukaryota</taxon>
        <taxon>Fungi</taxon>
        <taxon>Dikarya</taxon>
        <taxon>Basidiomycota</taxon>
        <taxon>Agaricomycotina</taxon>
        <taxon>Agaricomycetes</taxon>
        <taxon>Agaricomycetidae</taxon>
        <taxon>Agaricales</taxon>
        <taxon>Marasmiineae</taxon>
        <taxon>Marasmiaceae</taxon>
        <taxon>Paramarasmius</taxon>
    </lineage>
</organism>
<evidence type="ECO:0000256" key="1">
    <source>
        <dbReference type="ARBA" id="ARBA00002600"/>
    </source>
</evidence>
<evidence type="ECO:0000256" key="9">
    <source>
        <dbReference type="ARBA" id="ARBA00023244"/>
    </source>
</evidence>
<dbReference type="SUPFAM" id="SSF54373">
    <property type="entry name" value="FAD-linked reductases, C-terminal domain"/>
    <property type="match status" value="1"/>
</dbReference>
<comment type="pathway">
    <text evidence="2 11">Porphyrin-containing compound metabolism; protoporphyrin-IX biosynthesis; protoporphyrin-IX from protoporphyrinogen-IX: step 1/1.</text>
</comment>